<reference evidence="6" key="3">
    <citation type="submission" date="2025-09" db="UniProtKB">
        <authorList>
            <consortium name="Ensembl"/>
        </authorList>
    </citation>
    <scope>IDENTIFICATION</scope>
    <source>
        <strain evidence="6">Thorbecke</strain>
    </source>
</reference>
<evidence type="ECO:0000256" key="2">
    <source>
        <dbReference type="ARBA" id="ARBA00023130"/>
    </source>
</evidence>
<accession>G1TIY2</accession>
<dbReference type="PANTHER" id="PTHR23267">
    <property type="entry name" value="IMMUNOGLOBULIN LIGHT CHAIN"/>
    <property type="match status" value="1"/>
</dbReference>
<dbReference type="PROSITE" id="PS50835">
    <property type="entry name" value="IG_LIKE"/>
    <property type="match status" value="1"/>
</dbReference>
<name>G1TIY2_RABIT</name>
<dbReference type="InterPro" id="IPR013106">
    <property type="entry name" value="Ig_V-set"/>
</dbReference>
<evidence type="ECO:0000313" key="6">
    <source>
        <dbReference type="Ensembl" id="ENSOCUP00000016904.3"/>
    </source>
</evidence>
<feature type="domain" description="Ig-like" evidence="5">
    <location>
        <begin position="15"/>
        <end position="128"/>
    </location>
</feature>
<dbReference type="SMR" id="G1TIY2"/>
<keyword evidence="4" id="KW-0732">Signal</keyword>
<dbReference type="Pfam" id="PF07686">
    <property type="entry name" value="V-set"/>
    <property type="match status" value="1"/>
</dbReference>
<sequence>MGGIFSRVVSVFLFPFSGVTFAQVLTQTPSPVSAAVGGTVTINCKTSQSVYNNNFLSWYQQKPGQPPKLLIYKASTLESGVPSRFKGSGSGTQFTLTISGVQCDDAATYYCAGEYSSSTDTTVLQALTETPQESALTPCLLPGFTRFLRGGCVH</sequence>
<dbReference type="Gene3D" id="2.60.40.10">
    <property type="entry name" value="Immunoglobulins"/>
    <property type="match status" value="1"/>
</dbReference>
<feature type="chain" id="PRO_5023812950" description="Ig-like domain-containing protein" evidence="4">
    <location>
        <begin position="23"/>
        <end position="154"/>
    </location>
</feature>
<evidence type="ECO:0000313" key="7">
    <source>
        <dbReference type="Proteomes" id="UP000001811"/>
    </source>
</evidence>
<keyword evidence="3" id="KW-1280">Immunoglobulin</keyword>
<dbReference type="Bgee" id="ENSOCUG00000025103">
    <property type="expression patterns" value="Expressed in ovary and 15 other cell types or tissues"/>
</dbReference>
<dbReference type="FunFam" id="2.60.40.10:FF:001230">
    <property type="entry name" value="Immunoglobulin kappa variable 8-16"/>
    <property type="match status" value="1"/>
</dbReference>
<dbReference type="InterPro" id="IPR007110">
    <property type="entry name" value="Ig-like_dom"/>
</dbReference>
<dbReference type="InParanoid" id="G1TIY2"/>
<dbReference type="SUPFAM" id="SSF48726">
    <property type="entry name" value="Immunoglobulin"/>
    <property type="match status" value="1"/>
</dbReference>
<protein>
    <recommendedName>
        <fullName evidence="5">Ig-like domain-containing protein</fullName>
    </recommendedName>
</protein>
<dbReference type="Proteomes" id="UP000001811">
    <property type="component" value="Chromosome 2"/>
</dbReference>
<dbReference type="GeneTree" id="ENSGT00940000153924"/>
<dbReference type="eggNOG" id="ENOG502SR2I">
    <property type="taxonomic scope" value="Eukaryota"/>
</dbReference>
<dbReference type="GO" id="GO:0002250">
    <property type="term" value="P:adaptive immune response"/>
    <property type="evidence" value="ECO:0007669"/>
    <property type="project" value="UniProtKB-KW"/>
</dbReference>
<keyword evidence="2" id="KW-1064">Adaptive immunity</keyword>
<dbReference type="SMART" id="SM00409">
    <property type="entry name" value="IG"/>
    <property type="match status" value="1"/>
</dbReference>
<keyword evidence="7" id="KW-1185">Reference proteome</keyword>
<dbReference type="InterPro" id="IPR036179">
    <property type="entry name" value="Ig-like_dom_sf"/>
</dbReference>
<feature type="signal peptide" evidence="4">
    <location>
        <begin position="1"/>
        <end position="22"/>
    </location>
</feature>
<dbReference type="InterPro" id="IPR013783">
    <property type="entry name" value="Ig-like_fold"/>
</dbReference>
<dbReference type="GO" id="GO:0019814">
    <property type="term" value="C:immunoglobulin complex"/>
    <property type="evidence" value="ECO:0007669"/>
    <property type="project" value="UniProtKB-KW"/>
</dbReference>
<keyword evidence="1" id="KW-0391">Immunity</keyword>
<dbReference type="InterPro" id="IPR003599">
    <property type="entry name" value="Ig_sub"/>
</dbReference>
<reference evidence="6 7" key="1">
    <citation type="journal article" date="2011" name="Nature">
        <title>A high-resolution map of human evolutionary constraint using 29 mammals.</title>
        <authorList>
            <person name="Lindblad-Toh K."/>
            <person name="Garber M."/>
            <person name="Zuk O."/>
            <person name="Lin M.F."/>
            <person name="Parker B.J."/>
            <person name="Washietl S."/>
            <person name="Kheradpour P."/>
            <person name="Ernst J."/>
            <person name="Jordan G."/>
            <person name="Mauceli E."/>
            <person name="Ward L.D."/>
            <person name="Lowe C.B."/>
            <person name="Holloway A.K."/>
            <person name="Clamp M."/>
            <person name="Gnerre S."/>
            <person name="Alfoldi J."/>
            <person name="Beal K."/>
            <person name="Chang J."/>
            <person name="Clawson H."/>
            <person name="Cuff J."/>
            <person name="Di Palma F."/>
            <person name="Fitzgerald S."/>
            <person name="Flicek P."/>
            <person name="Guttman M."/>
            <person name="Hubisz M.J."/>
            <person name="Jaffe D.B."/>
            <person name="Jungreis I."/>
            <person name="Kent W.J."/>
            <person name="Kostka D."/>
            <person name="Lara M."/>
            <person name="Martins A.L."/>
            <person name="Massingham T."/>
            <person name="Moltke I."/>
            <person name="Raney B.J."/>
            <person name="Rasmussen M.D."/>
            <person name="Robinson J."/>
            <person name="Stark A."/>
            <person name="Vilella A.J."/>
            <person name="Wen J."/>
            <person name="Xie X."/>
            <person name="Zody M.C."/>
            <person name="Baldwin J."/>
            <person name="Bloom T."/>
            <person name="Chin C.W."/>
            <person name="Heiman D."/>
            <person name="Nicol R."/>
            <person name="Nusbaum C."/>
            <person name="Young S."/>
            <person name="Wilkinson J."/>
            <person name="Worley K.C."/>
            <person name="Kovar C.L."/>
            <person name="Muzny D.M."/>
            <person name="Gibbs R.A."/>
            <person name="Cree A."/>
            <person name="Dihn H.H."/>
            <person name="Fowler G."/>
            <person name="Jhangiani S."/>
            <person name="Joshi V."/>
            <person name="Lee S."/>
            <person name="Lewis L.R."/>
            <person name="Nazareth L.V."/>
            <person name="Okwuonu G."/>
            <person name="Santibanez J."/>
            <person name="Warren W.C."/>
            <person name="Mardis E.R."/>
            <person name="Weinstock G.M."/>
            <person name="Wilson R.K."/>
            <person name="Delehaunty K."/>
            <person name="Dooling D."/>
            <person name="Fronik C."/>
            <person name="Fulton L."/>
            <person name="Fulton B."/>
            <person name="Graves T."/>
            <person name="Minx P."/>
            <person name="Sodergren E."/>
            <person name="Birney E."/>
            <person name="Margulies E.H."/>
            <person name="Herrero J."/>
            <person name="Green E.D."/>
            <person name="Haussler D."/>
            <person name="Siepel A."/>
            <person name="Goldman N."/>
            <person name="Pollard K.S."/>
            <person name="Pedersen J.S."/>
            <person name="Lander E.S."/>
            <person name="Kellis M."/>
        </authorList>
    </citation>
    <scope>NUCLEOTIDE SEQUENCE [LARGE SCALE GENOMIC DNA]</scope>
    <source>
        <strain evidence="6 7">Thorbecke inbred</strain>
    </source>
</reference>
<reference evidence="6" key="2">
    <citation type="submission" date="2025-08" db="UniProtKB">
        <authorList>
            <consortium name="Ensembl"/>
        </authorList>
    </citation>
    <scope>IDENTIFICATION</scope>
    <source>
        <strain evidence="6">Thorbecke</strain>
    </source>
</reference>
<evidence type="ECO:0000256" key="3">
    <source>
        <dbReference type="ARBA" id="ARBA00043265"/>
    </source>
</evidence>
<organism evidence="6 7">
    <name type="scientific">Oryctolagus cuniculus</name>
    <name type="common">Rabbit</name>
    <dbReference type="NCBI Taxonomy" id="9986"/>
    <lineage>
        <taxon>Eukaryota</taxon>
        <taxon>Metazoa</taxon>
        <taxon>Chordata</taxon>
        <taxon>Craniata</taxon>
        <taxon>Vertebrata</taxon>
        <taxon>Euteleostomi</taxon>
        <taxon>Mammalia</taxon>
        <taxon>Eutheria</taxon>
        <taxon>Euarchontoglires</taxon>
        <taxon>Glires</taxon>
        <taxon>Lagomorpha</taxon>
        <taxon>Leporidae</taxon>
        <taxon>Oryctolagus</taxon>
    </lineage>
</organism>
<dbReference type="EMBL" id="AAGW02007319">
    <property type="status" value="NOT_ANNOTATED_CDS"/>
    <property type="molecule type" value="Genomic_DNA"/>
</dbReference>
<dbReference type="Ensembl" id="ENSOCUT00000028055.3">
    <property type="protein sequence ID" value="ENSOCUP00000016904.3"/>
    <property type="gene ID" value="ENSOCUG00000025103.3"/>
</dbReference>
<dbReference type="HOGENOM" id="CLU_077975_4_1_1"/>
<dbReference type="AlphaFoldDB" id="G1TIY2"/>
<evidence type="ECO:0000256" key="4">
    <source>
        <dbReference type="SAM" id="SignalP"/>
    </source>
</evidence>
<evidence type="ECO:0000256" key="1">
    <source>
        <dbReference type="ARBA" id="ARBA00022859"/>
    </source>
</evidence>
<evidence type="ECO:0000259" key="5">
    <source>
        <dbReference type="PROSITE" id="PS50835"/>
    </source>
</evidence>
<dbReference type="SMART" id="SM00406">
    <property type="entry name" value="IGv"/>
    <property type="match status" value="1"/>
</dbReference>
<proteinExistence type="predicted"/>
<dbReference type="InterPro" id="IPR050150">
    <property type="entry name" value="IgV_Light_Chain"/>
</dbReference>
<dbReference type="FunCoup" id="G1TIY2">
    <property type="interactions" value="280"/>
</dbReference>
<dbReference type="PaxDb" id="9986-ENSOCUP00000025896"/>